<feature type="transmembrane region" description="Helical" evidence="2">
    <location>
        <begin position="426"/>
        <end position="443"/>
    </location>
</feature>
<feature type="transmembrane region" description="Helical" evidence="2">
    <location>
        <begin position="241"/>
        <end position="263"/>
    </location>
</feature>
<feature type="region of interest" description="Disordered" evidence="1">
    <location>
        <begin position="1"/>
        <end position="106"/>
    </location>
</feature>
<feature type="transmembrane region" description="Helical" evidence="2">
    <location>
        <begin position="181"/>
        <end position="202"/>
    </location>
</feature>
<keyword evidence="2" id="KW-0812">Transmembrane</keyword>
<keyword evidence="2" id="KW-1133">Transmembrane helix</keyword>
<feature type="transmembrane region" description="Helical" evidence="2">
    <location>
        <begin position="214"/>
        <end position="235"/>
    </location>
</feature>
<feature type="transmembrane region" description="Helical" evidence="2">
    <location>
        <begin position="449"/>
        <end position="470"/>
    </location>
</feature>
<feature type="transmembrane region" description="Helical" evidence="2">
    <location>
        <begin position="275"/>
        <end position="296"/>
    </location>
</feature>
<gene>
    <name evidence="3" type="ORF">CC117_06330</name>
</gene>
<accession>A0A1S1QBG3</accession>
<evidence type="ECO:0000256" key="2">
    <source>
        <dbReference type="SAM" id="Phobius"/>
    </source>
</evidence>
<dbReference type="OrthoDB" id="10018934at2"/>
<dbReference type="AlphaFoldDB" id="A0A1S1QBG3"/>
<sequence length="550" mass="55374">MSTPAAGQRHEPVDPTTPTAPTELTGPADPTCRADLIENTGRTRATGTAREAGASRDAGTSSDTGTVREAGAVREAGTGRETCAEGEVSAGRRTSAATRGDAGSGRDLSAGWAWHAAWTGNADWAGTADWTEDAARAGWPERVSRASRTAAASRTVAVTSQVTALLLAVAFWGFAAHRVPAPVLAVDTAAALCVWLVVQLARDATAGAGAHRRLRAGLLAACGAALLAGASGWLIPGLAFLSVSPGFLILLPLAAASGSLWQGRPRGPAGPRGRLGAEALGGAAVGLARLGTIIALSDTGASQAHLALLAWLAPVALAAGPRCGWLLWQSNAAQRPAPFPSPAQPPAERAGAARPHPLRAPAGPVVAGRAAAGRLLAGGAVWPMAATALVLLLVGRQADAASGAFALAVFVILAVGRLVEEHGPAVLPGVVVALVAAPLPWAALSPEHVGAGTACCRLLLLIMVIDAVTAAEPTAARTRPRALGALAGLITLVAVLPAAASAYGVAGWALALLLGRFVAAVPAMSRRLGRPGWLLRSPSPTITEKTRRVT</sequence>
<feature type="compositionally biased region" description="Low complexity" evidence="1">
    <location>
        <begin position="40"/>
        <end position="56"/>
    </location>
</feature>
<comment type="caution">
    <text evidence="3">The sequence shown here is derived from an EMBL/GenBank/DDBJ whole genome shotgun (WGS) entry which is preliminary data.</text>
</comment>
<feature type="transmembrane region" description="Helical" evidence="2">
    <location>
        <begin position="482"/>
        <end position="500"/>
    </location>
</feature>
<feature type="transmembrane region" description="Helical" evidence="2">
    <location>
        <begin position="375"/>
        <end position="394"/>
    </location>
</feature>
<evidence type="ECO:0000313" key="3">
    <source>
        <dbReference type="EMBL" id="OHV30555.1"/>
    </source>
</evidence>
<dbReference type="Proteomes" id="UP000179627">
    <property type="component" value="Unassembled WGS sequence"/>
</dbReference>
<feature type="transmembrane region" description="Helical" evidence="2">
    <location>
        <begin position="400"/>
        <end position="419"/>
    </location>
</feature>
<reference evidence="4" key="1">
    <citation type="submission" date="2016-07" db="EMBL/GenBank/DDBJ databases">
        <title>Sequence Frankia sp. strain CcI1.17.</title>
        <authorList>
            <person name="Ghodhbane-Gtari F."/>
            <person name="Swanson E."/>
            <person name="Gueddou A."/>
            <person name="Morris K."/>
            <person name="Hezbri K."/>
            <person name="Ktari A."/>
            <person name="Nouioui I."/>
            <person name="Abebe-Akele F."/>
            <person name="Simpson S."/>
            <person name="Thomas K."/>
            <person name="Gtari M."/>
            <person name="Tisa L.S."/>
            <person name="Hurst S."/>
        </authorList>
    </citation>
    <scope>NUCLEOTIDE SEQUENCE [LARGE SCALE GENOMIC DNA]</scope>
    <source>
        <strain evidence="4">Cc1.17</strain>
    </source>
</reference>
<evidence type="ECO:0000256" key="1">
    <source>
        <dbReference type="SAM" id="MobiDB-lite"/>
    </source>
</evidence>
<dbReference type="EMBL" id="MBLM01000152">
    <property type="protein sequence ID" value="OHV30555.1"/>
    <property type="molecule type" value="Genomic_DNA"/>
</dbReference>
<keyword evidence="2" id="KW-0472">Membrane</keyword>
<feature type="transmembrane region" description="Helical" evidence="2">
    <location>
        <begin position="308"/>
        <end position="328"/>
    </location>
</feature>
<name>A0A1S1QBG3_9ACTN</name>
<evidence type="ECO:0000313" key="4">
    <source>
        <dbReference type="Proteomes" id="UP000179627"/>
    </source>
</evidence>
<protein>
    <submittedName>
        <fullName evidence="3">Uncharacterized protein</fullName>
    </submittedName>
</protein>
<proteinExistence type="predicted"/>
<keyword evidence="4" id="KW-1185">Reference proteome</keyword>
<organism evidence="3 4">
    <name type="scientific">Parafrankia colletiae</name>
    <dbReference type="NCBI Taxonomy" id="573497"/>
    <lineage>
        <taxon>Bacteria</taxon>
        <taxon>Bacillati</taxon>
        <taxon>Actinomycetota</taxon>
        <taxon>Actinomycetes</taxon>
        <taxon>Frankiales</taxon>
        <taxon>Frankiaceae</taxon>
        <taxon>Parafrankia</taxon>
    </lineage>
</organism>
<feature type="transmembrane region" description="Helical" evidence="2">
    <location>
        <begin position="155"/>
        <end position="175"/>
    </location>
</feature>